<keyword evidence="12" id="KW-1185">Reference proteome</keyword>
<feature type="coiled-coil region" evidence="7">
    <location>
        <begin position="249"/>
        <end position="282"/>
    </location>
</feature>
<dbReference type="InterPro" id="IPR035965">
    <property type="entry name" value="PAS-like_dom_sf"/>
</dbReference>
<dbReference type="InterPro" id="IPR004358">
    <property type="entry name" value="Sig_transdc_His_kin-like_C"/>
</dbReference>
<organism evidence="11 12">
    <name type="scientific">Wandonia haliotis</name>
    <dbReference type="NCBI Taxonomy" id="574963"/>
    <lineage>
        <taxon>Bacteria</taxon>
        <taxon>Pseudomonadati</taxon>
        <taxon>Bacteroidota</taxon>
        <taxon>Flavobacteriia</taxon>
        <taxon>Flavobacteriales</taxon>
        <taxon>Crocinitomicaceae</taxon>
        <taxon>Wandonia</taxon>
    </lineage>
</organism>
<keyword evidence="4" id="KW-0808">Transferase</keyword>
<dbReference type="CDD" id="cd00130">
    <property type="entry name" value="PAS"/>
    <property type="match status" value="1"/>
</dbReference>
<dbReference type="PROSITE" id="PS50109">
    <property type="entry name" value="HIS_KIN"/>
    <property type="match status" value="1"/>
</dbReference>
<dbReference type="NCBIfam" id="TIGR00229">
    <property type="entry name" value="sensory_box"/>
    <property type="match status" value="1"/>
</dbReference>
<dbReference type="Gene3D" id="3.30.450.20">
    <property type="entry name" value="PAS domain"/>
    <property type="match status" value="2"/>
</dbReference>
<dbReference type="InterPro" id="IPR003594">
    <property type="entry name" value="HATPase_dom"/>
</dbReference>
<evidence type="ECO:0000313" key="11">
    <source>
        <dbReference type="EMBL" id="GAA0876758.1"/>
    </source>
</evidence>
<sequence>MEGIYKIVFESILEGLILVDHTGVIRLINPRTEEMFGYGEGELIGNVIEILIPGRFHGVHQQHRDSYIDRPSKRNMGSGMNLWGRRKDGSDFPVEVSLNYIKNSKEETMVLALVSDISVRKRAQDEVLKMNQHLEELVEERSRALFESEQLYKSIAKNYPSGIIYIVDSEYRIRFVEGKELERHSKRSEEYIGKNYPSLCVEDSEKVKALLDNLQETGLAEMIEISRNDQFYSVSAILLNDSSGNVSNILVVENNITQQRKNAEHLENNLREERQLSELKSRFVSMASHEFRTPLTTISSSAGLIKRYLENDNSERIEKHADRIRNTVGHLTNLLNDFLSLEKLESGKQEVKLCEFDIQECIREIREDMMGAVKEGQQITLNGDAVSIYSDPFFVKGIMINLISNASKYSQEGSPIEVEWSEDQGGIEIAVRDHGIGIPEEEQELMFTRFFRAKNATNIQGTGLGLFIVRKYLDMLNGEISFVSKNNEGATFIVKIPATNT</sequence>
<evidence type="ECO:0000256" key="6">
    <source>
        <dbReference type="ARBA" id="ARBA00023012"/>
    </source>
</evidence>
<accession>A0ABP3Y811</accession>
<keyword evidence="3" id="KW-0597">Phosphoprotein</keyword>
<dbReference type="InterPro" id="IPR036097">
    <property type="entry name" value="HisK_dim/P_sf"/>
</dbReference>
<dbReference type="PANTHER" id="PTHR43711">
    <property type="entry name" value="TWO-COMPONENT HISTIDINE KINASE"/>
    <property type="match status" value="1"/>
</dbReference>
<dbReference type="PROSITE" id="PS50113">
    <property type="entry name" value="PAC"/>
    <property type="match status" value="1"/>
</dbReference>
<dbReference type="EC" id="2.7.13.3" evidence="2"/>
<keyword evidence="5" id="KW-0418">Kinase</keyword>
<dbReference type="SUPFAM" id="SSF55785">
    <property type="entry name" value="PYP-like sensor domain (PAS domain)"/>
    <property type="match status" value="2"/>
</dbReference>
<dbReference type="Pfam" id="PF00512">
    <property type="entry name" value="HisKA"/>
    <property type="match status" value="1"/>
</dbReference>
<protein>
    <recommendedName>
        <fullName evidence="2">histidine kinase</fullName>
        <ecNumber evidence="2">2.7.13.3</ecNumber>
    </recommendedName>
</protein>
<evidence type="ECO:0000259" key="9">
    <source>
        <dbReference type="PROSITE" id="PS50112"/>
    </source>
</evidence>
<reference evidence="12" key="1">
    <citation type="journal article" date="2019" name="Int. J. Syst. Evol. Microbiol.">
        <title>The Global Catalogue of Microorganisms (GCM) 10K type strain sequencing project: providing services to taxonomists for standard genome sequencing and annotation.</title>
        <authorList>
            <consortium name="The Broad Institute Genomics Platform"/>
            <consortium name="The Broad Institute Genome Sequencing Center for Infectious Disease"/>
            <person name="Wu L."/>
            <person name="Ma J."/>
        </authorList>
    </citation>
    <scope>NUCLEOTIDE SEQUENCE [LARGE SCALE GENOMIC DNA]</scope>
    <source>
        <strain evidence="12">JCM 16083</strain>
    </source>
</reference>
<proteinExistence type="predicted"/>
<evidence type="ECO:0000259" key="10">
    <source>
        <dbReference type="PROSITE" id="PS50113"/>
    </source>
</evidence>
<dbReference type="Gene3D" id="3.30.565.10">
    <property type="entry name" value="Histidine kinase-like ATPase, C-terminal domain"/>
    <property type="match status" value="1"/>
</dbReference>
<evidence type="ECO:0000259" key="8">
    <source>
        <dbReference type="PROSITE" id="PS50109"/>
    </source>
</evidence>
<dbReference type="InterPro" id="IPR000700">
    <property type="entry name" value="PAS-assoc_C"/>
</dbReference>
<dbReference type="Pfam" id="PF00989">
    <property type="entry name" value="PAS"/>
    <property type="match status" value="1"/>
</dbReference>
<dbReference type="Gene3D" id="1.10.287.130">
    <property type="match status" value="1"/>
</dbReference>
<dbReference type="Proteomes" id="UP001501126">
    <property type="component" value="Unassembled WGS sequence"/>
</dbReference>
<dbReference type="CDD" id="cd00075">
    <property type="entry name" value="HATPase"/>
    <property type="match status" value="1"/>
</dbReference>
<dbReference type="InterPro" id="IPR013767">
    <property type="entry name" value="PAS_fold"/>
</dbReference>
<evidence type="ECO:0000256" key="7">
    <source>
        <dbReference type="SAM" id="Coils"/>
    </source>
</evidence>
<evidence type="ECO:0000256" key="3">
    <source>
        <dbReference type="ARBA" id="ARBA00022553"/>
    </source>
</evidence>
<dbReference type="SMART" id="SM00388">
    <property type="entry name" value="HisKA"/>
    <property type="match status" value="1"/>
</dbReference>
<feature type="domain" description="PAS" evidence="9">
    <location>
        <begin position="1"/>
        <end position="53"/>
    </location>
</feature>
<feature type="domain" description="Histidine kinase" evidence="8">
    <location>
        <begin position="286"/>
        <end position="500"/>
    </location>
</feature>
<dbReference type="Pfam" id="PF13426">
    <property type="entry name" value="PAS_9"/>
    <property type="match status" value="1"/>
</dbReference>
<feature type="domain" description="PAC" evidence="10">
    <location>
        <begin position="78"/>
        <end position="129"/>
    </location>
</feature>
<dbReference type="InterPro" id="IPR005467">
    <property type="entry name" value="His_kinase_dom"/>
</dbReference>
<gene>
    <name evidence="11" type="ORF">GCM10009118_31680</name>
</gene>
<evidence type="ECO:0000256" key="1">
    <source>
        <dbReference type="ARBA" id="ARBA00000085"/>
    </source>
</evidence>
<dbReference type="InterPro" id="IPR050736">
    <property type="entry name" value="Sensor_HK_Regulatory"/>
</dbReference>
<keyword evidence="7" id="KW-0175">Coiled coil</keyword>
<dbReference type="SUPFAM" id="SSF47384">
    <property type="entry name" value="Homodimeric domain of signal transducing histidine kinase"/>
    <property type="match status" value="1"/>
</dbReference>
<evidence type="ECO:0000256" key="5">
    <source>
        <dbReference type="ARBA" id="ARBA00022777"/>
    </source>
</evidence>
<dbReference type="PRINTS" id="PR00344">
    <property type="entry name" value="BCTRLSENSOR"/>
</dbReference>
<comment type="catalytic activity">
    <reaction evidence="1">
        <text>ATP + protein L-histidine = ADP + protein N-phospho-L-histidine.</text>
        <dbReference type="EC" id="2.7.13.3"/>
    </reaction>
</comment>
<dbReference type="InterPro" id="IPR036890">
    <property type="entry name" value="HATPase_C_sf"/>
</dbReference>
<evidence type="ECO:0000256" key="2">
    <source>
        <dbReference type="ARBA" id="ARBA00012438"/>
    </source>
</evidence>
<dbReference type="EMBL" id="BAAAFH010000022">
    <property type="protein sequence ID" value="GAA0876758.1"/>
    <property type="molecule type" value="Genomic_DNA"/>
</dbReference>
<name>A0ABP3Y811_9FLAO</name>
<dbReference type="InterPro" id="IPR003661">
    <property type="entry name" value="HisK_dim/P_dom"/>
</dbReference>
<keyword evidence="6" id="KW-0902">Two-component regulatory system</keyword>
<comment type="caution">
    <text evidence="11">The sequence shown here is derived from an EMBL/GenBank/DDBJ whole genome shotgun (WGS) entry which is preliminary data.</text>
</comment>
<dbReference type="PROSITE" id="PS50112">
    <property type="entry name" value="PAS"/>
    <property type="match status" value="1"/>
</dbReference>
<dbReference type="PANTHER" id="PTHR43711:SF26">
    <property type="entry name" value="SENSOR HISTIDINE KINASE RCSC"/>
    <property type="match status" value="1"/>
</dbReference>
<dbReference type="SUPFAM" id="SSF55874">
    <property type="entry name" value="ATPase domain of HSP90 chaperone/DNA topoisomerase II/histidine kinase"/>
    <property type="match status" value="1"/>
</dbReference>
<dbReference type="SMART" id="SM00091">
    <property type="entry name" value="PAS"/>
    <property type="match status" value="2"/>
</dbReference>
<dbReference type="Pfam" id="PF02518">
    <property type="entry name" value="HATPase_c"/>
    <property type="match status" value="1"/>
</dbReference>
<dbReference type="InterPro" id="IPR000014">
    <property type="entry name" value="PAS"/>
</dbReference>
<evidence type="ECO:0000313" key="12">
    <source>
        <dbReference type="Proteomes" id="UP001501126"/>
    </source>
</evidence>
<dbReference type="RefSeq" id="WP_343790260.1">
    <property type="nucleotide sequence ID" value="NZ_BAAAFH010000022.1"/>
</dbReference>
<dbReference type="SMART" id="SM00387">
    <property type="entry name" value="HATPase_c"/>
    <property type="match status" value="1"/>
</dbReference>
<evidence type="ECO:0000256" key="4">
    <source>
        <dbReference type="ARBA" id="ARBA00022679"/>
    </source>
</evidence>
<dbReference type="CDD" id="cd00082">
    <property type="entry name" value="HisKA"/>
    <property type="match status" value="1"/>
</dbReference>